<dbReference type="InterPro" id="IPR003538">
    <property type="entry name" value="TonB"/>
</dbReference>
<dbReference type="Gene3D" id="3.30.1150.10">
    <property type="match status" value="1"/>
</dbReference>
<name>A0ABQ3ID00_9BACT</name>
<dbReference type="Pfam" id="PF03544">
    <property type="entry name" value="TonB_C"/>
    <property type="match status" value="1"/>
</dbReference>
<evidence type="ECO:0000256" key="5">
    <source>
        <dbReference type="ARBA" id="ARBA00022519"/>
    </source>
</evidence>
<evidence type="ECO:0000256" key="9">
    <source>
        <dbReference type="ARBA" id="ARBA00023136"/>
    </source>
</evidence>
<dbReference type="PANTHER" id="PTHR33446:SF2">
    <property type="entry name" value="PROTEIN TONB"/>
    <property type="match status" value="1"/>
</dbReference>
<dbReference type="InterPro" id="IPR006260">
    <property type="entry name" value="TonB/TolA_C"/>
</dbReference>
<comment type="caution">
    <text evidence="11">The sequence shown here is derived from an EMBL/GenBank/DDBJ whole genome shotgun (WGS) entry which is preliminary data.</text>
</comment>
<dbReference type="PANTHER" id="PTHR33446">
    <property type="entry name" value="PROTEIN TONB-RELATED"/>
    <property type="match status" value="1"/>
</dbReference>
<dbReference type="SUPFAM" id="SSF74653">
    <property type="entry name" value="TolA/TonB C-terminal domain"/>
    <property type="match status" value="1"/>
</dbReference>
<dbReference type="InterPro" id="IPR037682">
    <property type="entry name" value="TonB_C"/>
</dbReference>
<gene>
    <name evidence="11" type="ORF">GCM10011340_28550</name>
</gene>
<dbReference type="PROSITE" id="PS52015">
    <property type="entry name" value="TONB_CTD"/>
    <property type="match status" value="1"/>
</dbReference>
<dbReference type="RefSeq" id="WP_189630969.1">
    <property type="nucleotide sequence ID" value="NZ_BNAG01000004.1"/>
</dbReference>
<keyword evidence="6" id="KW-0812">Transmembrane</keyword>
<evidence type="ECO:0000313" key="12">
    <source>
        <dbReference type="Proteomes" id="UP000658258"/>
    </source>
</evidence>
<evidence type="ECO:0000256" key="3">
    <source>
        <dbReference type="ARBA" id="ARBA00022448"/>
    </source>
</evidence>
<dbReference type="InterPro" id="IPR051045">
    <property type="entry name" value="TonB-dependent_transducer"/>
</dbReference>
<evidence type="ECO:0000256" key="6">
    <source>
        <dbReference type="ARBA" id="ARBA00022692"/>
    </source>
</evidence>
<keyword evidence="12" id="KW-1185">Reference proteome</keyword>
<dbReference type="Proteomes" id="UP000658258">
    <property type="component" value="Unassembled WGS sequence"/>
</dbReference>
<evidence type="ECO:0000256" key="8">
    <source>
        <dbReference type="ARBA" id="ARBA00022989"/>
    </source>
</evidence>
<keyword evidence="7" id="KW-0653">Protein transport</keyword>
<dbReference type="NCBIfam" id="TIGR01352">
    <property type="entry name" value="tonB_Cterm"/>
    <property type="match status" value="1"/>
</dbReference>
<evidence type="ECO:0000256" key="2">
    <source>
        <dbReference type="ARBA" id="ARBA00006555"/>
    </source>
</evidence>
<dbReference type="EMBL" id="BNAG01000004">
    <property type="protein sequence ID" value="GHE70977.1"/>
    <property type="molecule type" value="Genomic_DNA"/>
</dbReference>
<sequence>MSKPRKDAPLKMPRYRGGDDAMLAFLQDNLNYPKQALEQKIEGVVEVAFDVDGRGRVFNARVIQSLGFGCDEEVLRLVELLKFEKAYNKGRNVCLHKKVKVRFKLPQAKPDPLVRYSLVPNKTESKEENPQKMSYTIRF</sequence>
<keyword evidence="5" id="KW-0997">Cell inner membrane</keyword>
<keyword evidence="3" id="KW-0813">Transport</keyword>
<feature type="domain" description="TonB C-terminal" evidence="10">
    <location>
        <begin position="17"/>
        <end position="112"/>
    </location>
</feature>
<evidence type="ECO:0000313" key="11">
    <source>
        <dbReference type="EMBL" id="GHE70977.1"/>
    </source>
</evidence>
<accession>A0ABQ3ID00</accession>
<evidence type="ECO:0000256" key="7">
    <source>
        <dbReference type="ARBA" id="ARBA00022927"/>
    </source>
</evidence>
<keyword evidence="4" id="KW-1003">Cell membrane</keyword>
<evidence type="ECO:0000259" key="10">
    <source>
        <dbReference type="PROSITE" id="PS52015"/>
    </source>
</evidence>
<evidence type="ECO:0000256" key="1">
    <source>
        <dbReference type="ARBA" id="ARBA00004383"/>
    </source>
</evidence>
<comment type="subcellular location">
    <subcellularLocation>
        <location evidence="1">Cell inner membrane</location>
        <topology evidence="1">Single-pass membrane protein</topology>
        <orientation evidence="1">Periplasmic side</orientation>
    </subcellularLocation>
</comment>
<organism evidence="11 12">
    <name type="scientific">Roseivirga thermotolerans</name>
    <dbReference type="NCBI Taxonomy" id="1758176"/>
    <lineage>
        <taxon>Bacteria</taxon>
        <taxon>Pseudomonadati</taxon>
        <taxon>Bacteroidota</taxon>
        <taxon>Cytophagia</taxon>
        <taxon>Cytophagales</taxon>
        <taxon>Roseivirgaceae</taxon>
        <taxon>Roseivirga</taxon>
    </lineage>
</organism>
<keyword evidence="8" id="KW-1133">Transmembrane helix</keyword>
<evidence type="ECO:0000256" key="4">
    <source>
        <dbReference type="ARBA" id="ARBA00022475"/>
    </source>
</evidence>
<comment type="similarity">
    <text evidence="2">Belongs to the TonB family.</text>
</comment>
<keyword evidence="9" id="KW-0472">Membrane</keyword>
<protein>
    <recommendedName>
        <fullName evidence="10">TonB C-terminal domain-containing protein</fullName>
    </recommendedName>
</protein>
<proteinExistence type="inferred from homology"/>
<reference evidence="12" key="1">
    <citation type="journal article" date="2019" name="Int. J. Syst. Evol. Microbiol.">
        <title>The Global Catalogue of Microorganisms (GCM) 10K type strain sequencing project: providing services to taxonomists for standard genome sequencing and annotation.</title>
        <authorList>
            <consortium name="The Broad Institute Genomics Platform"/>
            <consortium name="The Broad Institute Genome Sequencing Center for Infectious Disease"/>
            <person name="Wu L."/>
            <person name="Ma J."/>
        </authorList>
    </citation>
    <scope>NUCLEOTIDE SEQUENCE [LARGE SCALE GENOMIC DNA]</scope>
    <source>
        <strain evidence="12">CGMCC 1.15111</strain>
    </source>
</reference>
<dbReference type="PRINTS" id="PR01374">
    <property type="entry name" value="TONBPROTEIN"/>
</dbReference>